<reference evidence="1 2" key="1">
    <citation type="journal article" date="2015" name="Nature">
        <title>rRNA introns, odd ribosomes, and small enigmatic genomes across a large radiation of phyla.</title>
        <authorList>
            <person name="Brown C.T."/>
            <person name="Hug L.A."/>
            <person name="Thomas B.C."/>
            <person name="Sharon I."/>
            <person name="Castelle C.J."/>
            <person name="Singh A."/>
            <person name="Wilkins M.J."/>
            <person name="Williams K.H."/>
            <person name="Banfield J.F."/>
        </authorList>
    </citation>
    <scope>NUCLEOTIDE SEQUENCE [LARGE SCALE GENOMIC DNA]</scope>
</reference>
<proteinExistence type="predicted"/>
<gene>
    <name evidence="1" type="ORF">UW22_C0012G0003</name>
</gene>
<name>A0A0G1JRZ3_9BACT</name>
<evidence type="ECO:0008006" key="3">
    <source>
        <dbReference type="Google" id="ProtNLM"/>
    </source>
</evidence>
<evidence type="ECO:0000313" key="2">
    <source>
        <dbReference type="Proteomes" id="UP000034617"/>
    </source>
</evidence>
<dbReference type="AlphaFoldDB" id="A0A0G1JRZ3"/>
<dbReference type="EMBL" id="LCHM01000012">
    <property type="protein sequence ID" value="KKT38234.1"/>
    <property type="molecule type" value="Genomic_DNA"/>
</dbReference>
<comment type="caution">
    <text evidence="1">The sequence shown here is derived from an EMBL/GenBank/DDBJ whole genome shotgun (WGS) entry which is preliminary data.</text>
</comment>
<accession>A0A0G1JRZ3</accession>
<sequence>MEVCIVVRIHYLAYVFIIPQKATISENPLARLICVLDIVSKSTYNTVHMEIDSIPSVYVTRSNLQIILGKNRRTLDYRISALMKKKVLERLKNGFYLNIAYFNKSQSQQQQLLEYIGGTMVYPSYVSLEYILEKNGFLAESVYAVTYITTKKTRRIATKRGNFIYRSIKEDLFFGFTAQTVDNAEYFVASLAKALFDFLYLTPWKTKQQMETFLKESRFNWKVLREKDKLEFKQIISQVKIKKMNTACQFLKEERMI</sequence>
<organism evidence="1 2">
    <name type="scientific">Candidatus Gottesmanbacteria bacterium GW2011_GWB1_44_11c</name>
    <dbReference type="NCBI Taxonomy" id="1618447"/>
    <lineage>
        <taxon>Bacteria</taxon>
        <taxon>Candidatus Gottesmaniibacteriota</taxon>
    </lineage>
</organism>
<dbReference type="Proteomes" id="UP000034617">
    <property type="component" value="Unassembled WGS sequence"/>
</dbReference>
<evidence type="ECO:0000313" key="1">
    <source>
        <dbReference type="EMBL" id="KKT38234.1"/>
    </source>
</evidence>
<protein>
    <recommendedName>
        <fullName evidence="3">AbiEi antitoxin C-terminal domain-containing protein</fullName>
    </recommendedName>
</protein>